<feature type="transmembrane region" description="Helical" evidence="5">
    <location>
        <begin position="221"/>
        <end position="241"/>
    </location>
</feature>
<dbReference type="STRING" id="578942.SAMN05216289_102216"/>
<dbReference type="AlphaFoldDB" id="A0A1I4VM39"/>
<comment type="function">
    <text evidence="5">Part of the twin-arginine translocation (Tat) system that transports large folded proteins containing a characteristic twin-arginine motif in their signal peptide across membranes. Together with TatB, TatC is part of a receptor directly interacting with Tat signal peptides.</text>
</comment>
<evidence type="ECO:0000256" key="1">
    <source>
        <dbReference type="ARBA" id="ARBA00004141"/>
    </source>
</evidence>
<dbReference type="RefSeq" id="WP_092404515.1">
    <property type="nucleotide sequence ID" value="NZ_FOVF01000002.1"/>
</dbReference>
<accession>A0A1I4VM39</accession>
<comment type="similarity">
    <text evidence="5">Belongs to the TatC family.</text>
</comment>
<reference evidence="6 7" key="1">
    <citation type="submission" date="2016-10" db="EMBL/GenBank/DDBJ databases">
        <authorList>
            <person name="de Groot N.N."/>
        </authorList>
    </citation>
    <scope>NUCLEOTIDE SEQUENCE [LARGE SCALE GENOMIC DNA]</scope>
    <source>
        <strain evidence="6 7">CGMCC 1.7659</strain>
    </source>
</reference>
<evidence type="ECO:0000256" key="5">
    <source>
        <dbReference type="HAMAP-Rule" id="MF_00902"/>
    </source>
</evidence>
<comment type="subunit">
    <text evidence="5">The Tat system comprises two distinct complexes: a TatABC complex, containing multiple copies of TatA, TatB and TatC subunits, and a separate TatA complex, containing only TatA subunits. Substrates initially bind to the TatABC complex, which probably triggers association of the separate TatA complex to form the active translocon.</text>
</comment>
<keyword evidence="5" id="KW-0811">Translocation</keyword>
<dbReference type="OrthoDB" id="9777044at2"/>
<dbReference type="HAMAP" id="MF_00902">
    <property type="entry name" value="TatC"/>
    <property type="match status" value="1"/>
</dbReference>
<keyword evidence="4 5" id="KW-0472">Membrane</keyword>
<feature type="transmembrane region" description="Helical" evidence="5">
    <location>
        <begin position="25"/>
        <end position="43"/>
    </location>
</feature>
<comment type="subcellular location">
    <subcellularLocation>
        <location evidence="5">Cell membrane</location>
        <topology evidence="5">Multi-pass membrane protein</topology>
    </subcellularLocation>
    <subcellularLocation>
        <location evidence="1">Membrane</location>
        <topology evidence="1">Multi-pass membrane protein</topology>
    </subcellularLocation>
</comment>
<feature type="transmembrane region" description="Helical" evidence="5">
    <location>
        <begin position="162"/>
        <end position="186"/>
    </location>
</feature>
<keyword evidence="5" id="KW-0813">Transport</keyword>
<dbReference type="NCBIfam" id="TIGR00945">
    <property type="entry name" value="tatC"/>
    <property type="match status" value="1"/>
</dbReference>
<dbReference type="GO" id="GO:0065002">
    <property type="term" value="P:intracellular protein transmembrane transport"/>
    <property type="evidence" value="ECO:0007669"/>
    <property type="project" value="TreeGrafter"/>
</dbReference>
<proteinExistence type="inferred from homology"/>
<name>A0A1I4VM39_9GAMM</name>
<keyword evidence="5" id="KW-1003">Cell membrane</keyword>
<keyword evidence="7" id="KW-1185">Reference proteome</keyword>
<dbReference type="Proteomes" id="UP000198575">
    <property type="component" value="Unassembled WGS sequence"/>
</dbReference>
<dbReference type="PANTHER" id="PTHR30371:SF0">
    <property type="entry name" value="SEC-INDEPENDENT PROTEIN TRANSLOCASE PROTEIN TATC, CHLOROPLASTIC-RELATED"/>
    <property type="match status" value="1"/>
</dbReference>
<evidence type="ECO:0000256" key="2">
    <source>
        <dbReference type="ARBA" id="ARBA00022692"/>
    </source>
</evidence>
<feature type="transmembrane region" description="Helical" evidence="5">
    <location>
        <begin position="121"/>
        <end position="142"/>
    </location>
</feature>
<feature type="transmembrane region" description="Helical" evidence="5">
    <location>
        <begin position="198"/>
        <end position="215"/>
    </location>
</feature>
<dbReference type="GO" id="GO:0009977">
    <property type="term" value="F:proton motive force dependent protein transmembrane transporter activity"/>
    <property type="evidence" value="ECO:0007669"/>
    <property type="project" value="TreeGrafter"/>
</dbReference>
<feature type="transmembrane region" description="Helical" evidence="5">
    <location>
        <begin position="79"/>
        <end position="100"/>
    </location>
</feature>
<keyword evidence="5" id="KW-0653">Protein transport</keyword>
<gene>
    <name evidence="5" type="primary">tatC</name>
    <name evidence="6" type="ORF">SAMN05216289_102216</name>
</gene>
<evidence type="ECO:0000256" key="3">
    <source>
        <dbReference type="ARBA" id="ARBA00022989"/>
    </source>
</evidence>
<evidence type="ECO:0000313" key="6">
    <source>
        <dbReference type="EMBL" id="SFN02139.1"/>
    </source>
</evidence>
<dbReference type="EMBL" id="FOVF01000002">
    <property type="protein sequence ID" value="SFN02139.1"/>
    <property type="molecule type" value="Genomic_DNA"/>
</dbReference>
<organism evidence="6 7">
    <name type="scientific">Dokdonella immobilis</name>
    <dbReference type="NCBI Taxonomy" id="578942"/>
    <lineage>
        <taxon>Bacteria</taxon>
        <taxon>Pseudomonadati</taxon>
        <taxon>Pseudomonadota</taxon>
        <taxon>Gammaproteobacteria</taxon>
        <taxon>Lysobacterales</taxon>
        <taxon>Rhodanobacteraceae</taxon>
        <taxon>Dokdonella</taxon>
    </lineage>
</organism>
<dbReference type="PRINTS" id="PR01840">
    <property type="entry name" value="TATCFAMILY"/>
</dbReference>
<protein>
    <recommendedName>
        <fullName evidence="5">Sec-independent protein translocase protein TatC</fullName>
    </recommendedName>
</protein>
<keyword evidence="3 5" id="KW-1133">Transmembrane helix</keyword>
<dbReference type="PANTHER" id="PTHR30371">
    <property type="entry name" value="SEC-INDEPENDENT PROTEIN TRANSLOCASE PROTEIN TATC"/>
    <property type="match status" value="1"/>
</dbReference>
<dbReference type="Pfam" id="PF00902">
    <property type="entry name" value="TatC"/>
    <property type="match status" value="1"/>
</dbReference>
<keyword evidence="2 5" id="KW-0812">Transmembrane</keyword>
<dbReference type="InterPro" id="IPR002033">
    <property type="entry name" value="TatC"/>
</dbReference>
<dbReference type="GO" id="GO:0043953">
    <property type="term" value="P:protein transport by the Tat complex"/>
    <property type="evidence" value="ECO:0007669"/>
    <property type="project" value="UniProtKB-UniRule"/>
</dbReference>
<dbReference type="GO" id="GO:0033281">
    <property type="term" value="C:TAT protein transport complex"/>
    <property type="evidence" value="ECO:0007669"/>
    <property type="project" value="UniProtKB-UniRule"/>
</dbReference>
<evidence type="ECO:0000256" key="4">
    <source>
        <dbReference type="ARBA" id="ARBA00023136"/>
    </source>
</evidence>
<sequence>MSHADNTGDAEQSFLSHLVELRARLLKAVAAVLLVLVALIPLANKLYGWLARPLLEHLPAGGAMIATDVASPFFAPLKLAFFVALFLAMPFILYQLWAFVSPGLYKHERRLAVPLLASSVLLFYIGCAFAYFLVLPAIFTFMTSIAPEGVAVMPDISRFLDFALVLFLAFGFCFEVPVALVILVAIGVTTPDQLVKSRPYTIVGAFVVAAVLTPPDVISQLLLAIPMCLLYELGIIAARLASRRASAEEHTPAA</sequence>
<evidence type="ECO:0000313" key="7">
    <source>
        <dbReference type="Proteomes" id="UP000198575"/>
    </source>
</evidence>